<organism evidence="3 4">
    <name type="scientific">Bugula neritina</name>
    <name type="common">Brown bryozoan</name>
    <name type="synonym">Sertularia neritina</name>
    <dbReference type="NCBI Taxonomy" id="10212"/>
    <lineage>
        <taxon>Eukaryota</taxon>
        <taxon>Metazoa</taxon>
        <taxon>Spiralia</taxon>
        <taxon>Lophotrochozoa</taxon>
        <taxon>Bryozoa</taxon>
        <taxon>Gymnolaemata</taxon>
        <taxon>Cheilostomatida</taxon>
        <taxon>Flustrina</taxon>
        <taxon>Buguloidea</taxon>
        <taxon>Bugulidae</taxon>
        <taxon>Bugula</taxon>
    </lineage>
</organism>
<evidence type="ECO:0000313" key="3">
    <source>
        <dbReference type="EMBL" id="KAF6025262.1"/>
    </source>
</evidence>
<keyword evidence="2" id="KW-0472">Membrane</keyword>
<sequence>MLYDVGVLHVSWWLIGNLPAPTLVTITLIIWCNAMPELTWLMEEFRIIQEESAKKEASKVENKQNLKKMASVVQAVKKAQTDMVNNDNKPVFVKGVNMTLLKSLSAAQSAESKAKPNEDKKPAVKKELYPTPPASPPHVTGKSKAIGKCSLQNVDPTSAVCTVNKLRKLTNERDSAMTKKLTFWKYMEGEIIIREFQREDGSAAKRFLIRMSDKISTMTEEEMQMLPENVQEIVSNTKVVSNTQLRYALPFVYIIMKFIGKPVQGEGSWCSVTRFPFRVLVNTT</sequence>
<keyword evidence="2" id="KW-0812">Transmembrane</keyword>
<dbReference type="EMBL" id="VXIV02002479">
    <property type="protein sequence ID" value="KAF6025262.1"/>
    <property type="molecule type" value="Genomic_DNA"/>
</dbReference>
<evidence type="ECO:0000313" key="4">
    <source>
        <dbReference type="Proteomes" id="UP000593567"/>
    </source>
</evidence>
<accession>A0A7J7JG15</accession>
<name>A0A7J7JG15_BUGNE</name>
<keyword evidence="2" id="KW-1133">Transmembrane helix</keyword>
<keyword evidence="4" id="KW-1185">Reference proteome</keyword>
<dbReference type="AlphaFoldDB" id="A0A7J7JG15"/>
<proteinExistence type="predicted"/>
<comment type="caution">
    <text evidence="3">The sequence shown here is derived from an EMBL/GenBank/DDBJ whole genome shotgun (WGS) entry which is preliminary data.</text>
</comment>
<dbReference type="Proteomes" id="UP000593567">
    <property type="component" value="Unassembled WGS sequence"/>
</dbReference>
<feature type="compositionally biased region" description="Basic and acidic residues" evidence="1">
    <location>
        <begin position="112"/>
        <end position="128"/>
    </location>
</feature>
<evidence type="ECO:0000256" key="1">
    <source>
        <dbReference type="SAM" id="MobiDB-lite"/>
    </source>
</evidence>
<feature type="transmembrane region" description="Helical" evidence="2">
    <location>
        <begin position="12"/>
        <end position="32"/>
    </location>
</feature>
<reference evidence="3" key="1">
    <citation type="submission" date="2020-06" db="EMBL/GenBank/DDBJ databases">
        <title>Draft genome of Bugula neritina, a colonial animal packing powerful symbionts and potential medicines.</title>
        <authorList>
            <person name="Rayko M."/>
        </authorList>
    </citation>
    <scope>NUCLEOTIDE SEQUENCE [LARGE SCALE GENOMIC DNA]</scope>
    <source>
        <strain evidence="3">Kwan_BN1</strain>
    </source>
</reference>
<feature type="region of interest" description="Disordered" evidence="1">
    <location>
        <begin position="107"/>
        <end position="143"/>
    </location>
</feature>
<protein>
    <submittedName>
        <fullName evidence="3">Uncharacterized protein</fullName>
    </submittedName>
</protein>
<gene>
    <name evidence="3" type="ORF">EB796_016430</name>
</gene>
<evidence type="ECO:0000256" key="2">
    <source>
        <dbReference type="SAM" id="Phobius"/>
    </source>
</evidence>